<protein>
    <submittedName>
        <fullName evidence="6">MFS transporter</fullName>
    </submittedName>
</protein>
<feature type="transmembrane region" description="Helical" evidence="4">
    <location>
        <begin position="164"/>
        <end position="188"/>
    </location>
</feature>
<feature type="transmembrane region" description="Helical" evidence="4">
    <location>
        <begin position="105"/>
        <end position="127"/>
    </location>
</feature>
<dbReference type="RefSeq" id="WP_304121956.1">
    <property type="nucleotide sequence ID" value="NZ_DYZA01000107.1"/>
</dbReference>
<evidence type="ECO:0000256" key="4">
    <source>
        <dbReference type="SAM" id="Phobius"/>
    </source>
</evidence>
<keyword evidence="3 4" id="KW-0472">Membrane</keyword>
<dbReference type="Proteomes" id="UP000698963">
    <property type="component" value="Unassembled WGS sequence"/>
</dbReference>
<reference evidence="6" key="2">
    <citation type="submission" date="2021-09" db="EMBL/GenBank/DDBJ databases">
        <authorList>
            <person name="Gilroy R."/>
        </authorList>
    </citation>
    <scope>NUCLEOTIDE SEQUENCE</scope>
    <source>
        <strain evidence="6">ChiGjej2B2-19336</strain>
    </source>
</reference>
<feature type="transmembrane region" description="Helical" evidence="4">
    <location>
        <begin position="218"/>
        <end position="241"/>
    </location>
</feature>
<dbReference type="InterPro" id="IPR050327">
    <property type="entry name" value="Proton-linked_MCT"/>
</dbReference>
<feature type="transmembrane region" description="Helical" evidence="4">
    <location>
        <begin position="279"/>
        <end position="298"/>
    </location>
</feature>
<evidence type="ECO:0000256" key="1">
    <source>
        <dbReference type="ARBA" id="ARBA00022692"/>
    </source>
</evidence>
<dbReference type="InterPro" id="IPR036259">
    <property type="entry name" value="MFS_trans_sf"/>
</dbReference>
<feature type="transmembrane region" description="Helical" evidence="4">
    <location>
        <begin position="76"/>
        <end position="99"/>
    </location>
</feature>
<dbReference type="AlphaFoldDB" id="A0A921DQZ5"/>
<keyword evidence="1 4" id="KW-0812">Transmembrane</keyword>
<dbReference type="SUPFAM" id="SSF103473">
    <property type="entry name" value="MFS general substrate transporter"/>
    <property type="match status" value="1"/>
</dbReference>
<feature type="transmembrane region" description="Helical" evidence="4">
    <location>
        <begin position="134"/>
        <end position="158"/>
    </location>
</feature>
<evidence type="ECO:0000259" key="5">
    <source>
        <dbReference type="PROSITE" id="PS50850"/>
    </source>
</evidence>
<reference evidence="6" key="1">
    <citation type="journal article" date="2021" name="PeerJ">
        <title>Extensive microbial diversity within the chicken gut microbiome revealed by metagenomics and culture.</title>
        <authorList>
            <person name="Gilroy R."/>
            <person name="Ravi A."/>
            <person name="Getino M."/>
            <person name="Pursley I."/>
            <person name="Horton D.L."/>
            <person name="Alikhan N.F."/>
            <person name="Baker D."/>
            <person name="Gharbi K."/>
            <person name="Hall N."/>
            <person name="Watson M."/>
            <person name="Adriaenssens E.M."/>
            <person name="Foster-Nyarko E."/>
            <person name="Jarju S."/>
            <person name="Secka A."/>
            <person name="Antonio M."/>
            <person name="Oren A."/>
            <person name="Chaudhuri R.R."/>
            <person name="La Ragione R."/>
            <person name="Hildebrand F."/>
            <person name="Pallen M.J."/>
        </authorList>
    </citation>
    <scope>NUCLEOTIDE SEQUENCE</scope>
    <source>
        <strain evidence="6">ChiGjej2B2-19336</strain>
    </source>
</reference>
<proteinExistence type="predicted"/>
<feature type="transmembrane region" description="Helical" evidence="4">
    <location>
        <begin position="49"/>
        <end position="69"/>
    </location>
</feature>
<sequence length="405" mass="42731">MASFFLQRRRSVLVSGALLSLVNGMLYAWSAFTLPIENATGWSRSQTSLVFTFVLVFFGLGMLSGGYVIRKLGPRLAAACGAMALVLGLFLSSCAVAPWQLILSYGIMAGYGIGVANVVPSAVALCWYPEKRGLVCGIMACSLALGTLLFGTCVAGYLNSVAGYVLTLRVLALLALLIALPASVFLYYPEDGRRQIPGQGADGLNTCDMVRTPLFRKAWIWTCSVQIGGLMIIGHIVPYGVEQNISLELSGTAMGVYAAANGVGRLLFGMLFDARGSRFAMLADAGCMLCGLLLFVFLPPVAGYGGLLIASSCSALAFGGSIPLFSAFIARNFGPAHMESNIGTTATVFIIAGFAGPYLGGYVHDITGVYRPAILLAAFFVIPGLFSATLLHEKETPKEAGEDRT</sequence>
<dbReference type="PROSITE" id="PS50850">
    <property type="entry name" value="MFS"/>
    <property type="match status" value="1"/>
</dbReference>
<evidence type="ECO:0000313" key="6">
    <source>
        <dbReference type="EMBL" id="HJD97100.1"/>
    </source>
</evidence>
<evidence type="ECO:0000313" key="7">
    <source>
        <dbReference type="Proteomes" id="UP000698963"/>
    </source>
</evidence>
<dbReference type="InterPro" id="IPR020846">
    <property type="entry name" value="MFS_dom"/>
</dbReference>
<evidence type="ECO:0000256" key="2">
    <source>
        <dbReference type="ARBA" id="ARBA00022989"/>
    </source>
</evidence>
<dbReference type="InterPro" id="IPR011701">
    <property type="entry name" value="MFS"/>
</dbReference>
<dbReference type="Pfam" id="PF07690">
    <property type="entry name" value="MFS_1"/>
    <property type="match status" value="1"/>
</dbReference>
<dbReference type="PANTHER" id="PTHR11360">
    <property type="entry name" value="MONOCARBOXYLATE TRANSPORTER"/>
    <property type="match status" value="1"/>
</dbReference>
<gene>
    <name evidence="6" type="ORF">K8W16_05600</name>
</gene>
<dbReference type="GO" id="GO:0022857">
    <property type="term" value="F:transmembrane transporter activity"/>
    <property type="evidence" value="ECO:0007669"/>
    <property type="project" value="InterPro"/>
</dbReference>
<feature type="transmembrane region" description="Helical" evidence="4">
    <location>
        <begin position="253"/>
        <end position="272"/>
    </location>
</feature>
<feature type="transmembrane region" description="Helical" evidence="4">
    <location>
        <begin position="342"/>
        <end position="363"/>
    </location>
</feature>
<dbReference type="Gene3D" id="1.20.1250.20">
    <property type="entry name" value="MFS general substrate transporter like domains"/>
    <property type="match status" value="2"/>
</dbReference>
<feature type="transmembrane region" description="Helical" evidence="4">
    <location>
        <begin position="304"/>
        <end position="330"/>
    </location>
</feature>
<organism evidence="6 7">
    <name type="scientific">Mailhella massiliensis</name>
    <dbReference type="NCBI Taxonomy" id="1903261"/>
    <lineage>
        <taxon>Bacteria</taxon>
        <taxon>Pseudomonadati</taxon>
        <taxon>Thermodesulfobacteriota</taxon>
        <taxon>Desulfovibrionia</taxon>
        <taxon>Desulfovibrionales</taxon>
        <taxon>Desulfovibrionaceae</taxon>
        <taxon>Mailhella</taxon>
    </lineage>
</organism>
<feature type="domain" description="Major facilitator superfamily (MFS) profile" evidence="5">
    <location>
        <begin position="9"/>
        <end position="395"/>
    </location>
</feature>
<feature type="transmembrane region" description="Helical" evidence="4">
    <location>
        <begin position="369"/>
        <end position="391"/>
    </location>
</feature>
<evidence type="ECO:0000256" key="3">
    <source>
        <dbReference type="ARBA" id="ARBA00023136"/>
    </source>
</evidence>
<keyword evidence="2 4" id="KW-1133">Transmembrane helix</keyword>
<dbReference type="EMBL" id="DYZA01000107">
    <property type="protein sequence ID" value="HJD97100.1"/>
    <property type="molecule type" value="Genomic_DNA"/>
</dbReference>
<comment type="caution">
    <text evidence="6">The sequence shown here is derived from an EMBL/GenBank/DDBJ whole genome shotgun (WGS) entry which is preliminary data.</text>
</comment>
<accession>A0A921DQZ5</accession>
<name>A0A921DQZ5_9BACT</name>
<feature type="transmembrane region" description="Helical" evidence="4">
    <location>
        <begin position="12"/>
        <end position="29"/>
    </location>
</feature>